<evidence type="ECO:0000313" key="2">
    <source>
        <dbReference type="Proteomes" id="UP001596105"/>
    </source>
</evidence>
<evidence type="ECO:0000313" key="1">
    <source>
        <dbReference type="EMBL" id="MFC5471221.1"/>
    </source>
</evidence>
<proteinExistence type="predicted"/>
<dbReference type="EMBL" id="JBHSMH010000090">
    <property type="protein sequence ID" value="MFC5471221.1"/>
    <property type="molecule type" value="Genomic_DNA"/>
</dbReference>
<sequence>MDKALQNTSKLSNASAISNSKSLVGDAFTLGNDKARVNAADIEKAVALIEQSFAVQQERIQIVVDAAVLALEQIQDKRLELSEKGKTVTIYDVIFDMLSLYLWEVGLMGHVLEPLVKEVTRAICSKSLKYSAVYNQLSKSDYGAELIGYARQEKNSKELLQEIIGDHVRNAKQFNSDEYAIFSKEARQMVSSAPDVVWKKATGAIAKWKDTQEKVKEMKLEMTDTPGVSMLKAAQSYVSSHRFALKLQQARIVAFIRSQTSITVKELRDLLSIFVIEELPNTDFIRDQYQWTFELIIWARMYGFQKDEWKSPEVHTNSDKGFEGIRQEVTYYWFERFRDILAAFGEGRGKDWERLTIAEKTWEVRKYFSLVLKKMDEKSKKTGPIEAAFQVSNSNN</sequence>
<protein>
    <submittedName>
        <fullName evidence="1">Uncharacterized protein</fullName>
    </submittedName>
</protein>
<reference evidence="2" key="1">
    <citation type="journal article" date="2019" name="Int. J. Syst. Evol. Microbiol.">
        <title>The Global Catalogue of Microorganisms (GCM) 10K type strain sequencing project: providing services to taxonomists for standard genome sequencing and annotation.</title>
        <authorList>
            <consortium name="The Broad Institute Genomics Platform"/>
            <consortium name="The Broad Institute Genome Sequencing Center for Infectious Disease"/>
            <person name="Wu L."/>
            <person name="Ma J."/>
        </authorList>
    </citation>
    <scope>NUCLEOTIDE SEQUENCE [LARGE SCALE GENOMIC DNA]</scope>
    <source>
        <strain evidence="2">CCUG 57113</strain>
    </source>
</reference>
<accession>A0ABW0M119</accession>
<dbReference type="Proteomes" id="UP001596105">
    <property type="component" value="Unassembled WGS sequence"/>
</dbReference>
<keyword evidence="2" id="KW-1185">Reference proteome</keyword>
<organism evidence="1 2">
    <name type="scientific">Cohnella suwonensis</name>
    <dbReference type="NCBI Taxonomy" id="696072"/>
    <lineage>
        <taxon>Bacteria</taxon>
        <taxon>Bacillati</taxon>
        <taxon>Bacillota</taxon>
        <taxon>Bacilli</taxon>
        <taxon>Bacillales</taxon>
        <taxon>Paenibacillaceae</taxon>
        <taxon>Cohnella</taxon>
    </lineage>
</organism>
<comment type="caution">
    <text evidence="1">The sequence shown here is derived from an EMBL/GenBank/DDBJ whole genome shotgun (WGS) entry which is preliminary data.</text>
</comment>
<dbReference type="RefSeq" id="WP_209746279.1">
    <property type="nucleotide sequence ID" value="NZ_JBHSMH010000090.1"/>
</dbReference>
<gene>
    <name evidence="1" type="ORF">ACFPPD_21260</name>
</gene>
<name>A0ABW0M119_9BACL</name>